<keyword evidence="2 8" id="KW-0963">Cytoplasm</keyword>
<evidence type="ECO:0000259" key="14">
    <source>
        <dbReference type="SMART" id="SM00760"/>
    </source>
</evidence>
<dbReference type="InterPro" id="IPR001957">
    <property type="entry name" value="Chromosome_initiator_DnaA"/>
</dbReference>
<keyword evidence="6 8" id="KW-0446">Lipid-binding</keyword>
<dbReference type="InterPro" id="IPR018312">
    <property type="entry name" value="Chromosome_initiator_DnaA_CS"/>
</dbReference>
<dbReference type="EMBL" id="CADCWK010000348">
    <property type="protein sequence ID" value="CAA9574030.1"/>
    <property type="molecule type" value="Genomic_DNA"/>
</dbReference>
<dbReference type="PANTHER" id="PTHR30050">
    <property type="entry name" value="CHROMOSOMAL REPLICATION INITIATOR PROTEIN DNAA"/>
    <property type="match status" value="1"/>
</dbReference>
<evidence type="ECO:0000256" key="12">
    <source>
        <dbReference type="SAM" id="MobiDB-lite"/>
    </source>
</evidence>
<sequence length="513" mass="55797">MQPPQLWQAVLNDLKDGGVTANVYRNYLSSTVMVSLEDDVATIAASNTVNANTLQMRWAKNVEKSLSDYVGRPVTAKFIVMTRSIEAQIRGQNGDTAGDGTDDATVTEPTAPSPPADRATRGGSTAPTPRRTPARPVRGADSRSRPAPSLPTVADRAPQRHQATLSAAPSHGLNPRYTYETYVVGGSNRFAHAASLAVADRPGEKYNPFYVYGGVGLGKTHLIQSIGFKALAANPELVVRYVSSERFTNDLINALRARTDMEEFRARYRLIDILMIDDIQFIAGKEATMEEFFHTFNALREGGKQVIITSDKPPKAIGGLEERLRSRFEGGLMADVQAPDYEMRMAILRTKSEELGITVPGDVAEYIAGKDQTNTRELEGALNKILALAELTSRPVSLDLAMESLTDSAMTSRRPRLNPAAILELVAGHYGVTVAAIQGKSRKQDIMVPRQVAMYLIRNETTASLVEIGGILGGRDHTTIMHGIGKIEKDLASDSGLRSQLMSIRELLFSAGK</sequence>
<dbReference type="CDD" id="cd00009">
    <property type="entry name" value="AAA"/>
    <property type="match status" value="1"/>
</dbReference>
<comment type="similarity">
    <text evidence="1 8 11">Belongs to the DnaA family.</text>
</comment>
<dbReference type="SUPFAM" id="SSF52540">
    <property type="entry name" value="P-loop containing nucleoside triphosphate hydrolases"/>
    <property type="match status" value="1"/>
</dbReference>
<dbReference type="InterPro" id="IPR010921">
    <property type="entry name" value="Trp_repressor/repl_initiator"/>
</dbReference>
<dbReference type="GO" id="GO:0005737">
    <property type="term" value="C:cytoplasm"/>
    <property type="evidence" value="ECO:0007669"/>
    <property type="project" value="UniProtKB-SubCell"/>
</dbReference>
<dbReference type="PANTHER" id="PTHR30050:SF2">
    <property type="entry name" value="CHROMOSOMAL REPLICATION INITIATOR PROTEIN DNAA"/>
    <property type="match status" value="1"/>
</dbReference>
<feature type="region of interest" description="Domain I, interacts with DnaA modulators" evidence="8">
    <location>
        <begin position="1"/>
        <end position="111"/>
    </location>
</feature>
<reference evidence="15" key="1">
    <citation type="submission" date="2020-02" db="EMBL/GenBank/DDBJ databases">
        <authorList>
            <person name="Meier V. D."/>
        </authorList>
    </citation>
    <scope>NUCLEOTIDE SEQUENCE</scope>
    <source>
        <strain evidence="15">AVDCRST_MAG33</strain>
    </source>
</reference>
<feature type="region of interest" description="Disordered" evidence="12">
    <location>
        <begin position="90"/>
        <end position="172"/>
    </location>
</feature>
<keyword evidence="7 8" id="KW-0238">DNA-binding</keyword>
<gene>
    <name evidence="8" type="primary">dnaA</name>
    <name evidence="15" type="ORF">AVDCRST_MAG33-2850</name>
</gene>
<evidence type="ECO:0000259" key="13">
    <source>
        <dbReference type="SMART" id="SM00382"/>
    </source>
</evidence>
<name>A0A6J4VBA7_9BACT</name>
<dbReference type="GO" id="GO:0008289">
    <property type="term" value="F:lipid binding"/>
    <property type="evidence" value="ECO:0007669"/>
    <property type="project" value="UniProtKB-KW"/>
</dbReference>
<feature type="binding site" evidence="8">
    <location>
        <position position="219"/>
    </location>
    <ligand>
        <name>ATP</name>
        <dbReference type="ChEBI" id="CHEBI:30616"/>
    </ligand>
</feature>
<dbReference type="CDD" id="cd06571">
    <property type="entry name" value="Bac_DnaA_C"/>
    <property type="match status" value="1"/>
</dbReference>
<evidence type="ECO:0000256" key="10">
    <source>
        <dbReference type="RuleBase" id="RU000577"/>
    </source>
</evidence>
<dbReference type="InterPro" id="IPR027417">
    <property type="entry name" value="P-loop_NTPase"/>
</dbReference>
<dbReference type="PRINTS" id="PR00051">
    <property type="entry name" value="DNAA"/>
</dbReference>
<comment type="caution">
    <text evidence="8">Lacks conserved residue(s) required for the propagation of feature annotation.</text>
</comment>
<dbReference type="NCBIfam" id="TIGR00362">
    <property type="entry name" value="DnaA"/>
    <property type="match status" value="1"/>
</dbReference>
<dbReference type="InterPro" id="IPR038454">
    <property type="entry name" value="DnaA_N_sf"/>
</dbReference>
<comment type="subunit">
    <text evidence="8">Oligomerizes as a right-handed, spiral filament on DNA at oriC.</text>
</comment>
<feature type="region of interest" description="Domain IV, binds dsDNA" evidence="8">
    <location>
        <begin position="390"/>
        <end position="513"/>
    </location>
</feature>
<dbReference type="AlphaFoldDB" id="A0A6J4VBA7"/>
<organism evidence="15">
    <name type="scientific">uncultured Thermomicrobiales bacterium</name>
    <dbReference type="NCBI Taxonomy" id="1645740"/>
    <lineage>
        <taxon>Bacteria</taxon>
        <taxon>Pseudomonadati</taxon>
        <taxon>Thermomicrobiota</taxon>
        <taxon>Thermomicrobia</taxon>
        <taxon>Thermomicrobiales</taxon>
        <taxon>environmental samples</taxon>
    </lineage>
</organism>
<keyword evidence="4 8" id="KW-0547">Nucleotide-binding</keyword>
<dbReference type="Gene3D" id="1.10.8.60">
    <property type="match status" value="1"/>
</dbReference>
<dbReference type="PROSITE" id="PS01008">
    <property type="entry name" value="DNAA"/>
    <property type="match status" value="1"/>
</dbReference>
<evidence type="ECO:0000256" key="8">
    <source>
        <dbReference type="HAMAP-Rule" id="MF_00377"/>
    </source>
</evidence>
<dbReference type="Pfam" id="PF00308">
    <property type="entry name" value="Bac_DnaA"/>
    <property type="match status" value="1"/>
</dbReference>
<evidence type="ECO:0000256" key="4">
    <source>
        <dbReference type="ARBA" id="ARBA00022741"/>
    </source>
</evidence>
<feature type="compositionally biased region" description="Low complexity" evidence="12">
    <location>
        <begin position="121"/>
        <end position="137"/>
    </location>
</feature>
<evidence type="ECO:0000256" key="9">
    <source>
        <dbReference type="NCBIfam" id="TIGR00362"/>
    </source>
</evidence>
<feature type="binding site" evidence="8">
    <location>
        <position position="218"/>
    </location>
    <ligand>
        <name>ATP</name>
        <dbReference type="ChEBI" id="CHEBI:30616"/>
    </ligand>
</feature>
<keyword evidence="3 8" id="KW-0235">DNA replication</keyword>
<dbReference type="Gene3D" id="1.10.1750.10">
    <property type="match status" value="1"/>
</dbReference>
<evidence type="ECO:0000256" key="6">
    <source>
        <dbReference type="ARBA" id="ARBA00023121"/>
    </source>
</evidence>
<dbReference type="GO" id="GO:0003688">
    <property type="term" value="F:DNA replication origin binding"/>
    <property type="evidence" value="ECO:0007669"/>
    <property type="project" value="UniProtKB-UniRule"/>
</dbReference>
<feature type="domain" description="Chromosomal replication initiator DnaA C-terminal" evidence="14">
    <location>
        <begin position="418"/>
        <end position="487"/>
    </location>
</feature>
<dbReference type="SMART" id="SM00760">
    <property type="entry name" value="Bac_DnaA_C"/>
    <property type="match status" value="1"/>
</dbReference>
<dbReference type="InterPro" id="IPR013317">
    <property type="entry name" value="DnaA_dom"/>
</dbReference>
<dbReference type="HAMAP" id="MF_00377">
    <property type="entry name" value="DnaA_bact"/>
    <property type="match status" value="1"/>
</dbReference>
<protein>
    <recommendedName>
        <fullName evidence="8 9">Chromosomal replication initiator protein DnaA</fullName>
    </recommendedName>
</protein>
<evidence type="ECO:0000256" key="2">
    <source>
        <dbReference type="ARBA" id="ARBA00022490"/>
    </source>
</evidence>
<dbReference type="GO" id="GO:0006275">
    <property type="term" value="P:regulation of DNA replication"/>
    <property type="evidence" value="ECO:0007669"/>
    <property type="project" value="UniProtKB-UniRule"/>
</dbReference>
<dbReference type="Gene3D" id="3.40.50.300">
    <property type="entry name" value="P-loop containing nucleotide triphosphate hydrolases"/>
    <property type="match status" value="1"/>
</dbReference>
<dbReference type="InterPro" id="IPR013159">
    <property type="entry name" value="DnaA_C"/>
</dbReference>
<dbReference type="SUPFAM" id="SSF48295">
    <property type="entry name" value="TrpR-like"/>
    <property type="match status" value="1"/>
</dbReference>
<evidence type="ECO:0000313" key="15">
    <source>
        <dbReference type="EMBL" id="CAA9574030.1"/>
    </source>
</evidence>
<keyword evidence="5 8" id="KW-0067">ATP-binding</keyword>
<dbReference type="GO" id="GO:0005886">
    <property type="term" value="C:plasma membrane"/>
    <property type="evidence" value="ECO:0007669"/>
    <property type="project" value="TreeGrafter"/>
</dbReference>
<comment type="domain">
    <text evidence="8">Domain I is involved in oligomerization and binding regulators, domain II is flexibile and of varying length in different bacteria, domain III forms the AAA+ region, while domain IV binds dsDNA.</text>
</comment>
<accession>A0A6J4VBA7</accession>
<dbReference type="SMART" id="SM00382">
    <property type="entry name" value="AAA"/>
    <property type="match status" value="1"/>
</dbReference>
<dbReference type="GO" id="GO:0005524">
    <property type="term" value="F:ATP binding"/>
    <property type="evidence" value="ECO:0007669"/>
    <property type="project" value="UniProtKB-UniRule"/>
</dbReference>
<dbReference type="InterPro" id="IPR003593">
    <property type="entry name" value="AAA+_ATPase"/>
</dbReference>
<dbReference type="InterPro" id="IPR020591">
    <property type="entry name" value="Chromosome_initiator_DnaA-like"/>
</dbReference>
<feature type="binding site" evidence="8">
    <location>
        <position position="216"/>
    </location>
    <ligand>
        <name>ATP</name>
        <dbReference type="ChEBI" id="CHEBI:30616"/>
    </ligand>
</feature>
<evidence type="ECO:0000256" key="3">
    <source>
        <dbReference type="ARBA" id="ARBA00022705"/>
    </source>
</evidence>
<dbReference type="Pfam" id="PF08299">
    <property type="entry name" value="Bac_DnaA_C"/>
    <property type="match status" value="1"/>
</dbReference>
<evidence type="ECO:0000256" key="11">
    <source>
        <dbReference type="RuleBase" id="RU004227"/>
    </source>
</evidence>
<comment type="subcellular location">
    <subcellularLocation>
        <location evidence="8">Cytoplasm</location>
    </subcellularLocation>
</comment>
<feature type="binding site" evidence="8">
    <location>
        <position position="220"/>
    </location>
    <ligand>
        <name>ATP</name>
        <dbReference type="ChEBI" id="CHEBI:30616"/>
    </ligand>
</feature>
<comment type="function">
    <text evidence="8 10">Plays an essential role in the initiation and regulation of chromosomal replication. ATP-DnaA binds to the origin of replication (oriC) to initiate formation of the DNA replication initiation complex once per cell cycle. Binds the DnaA box (a 9 base pair repeat at the origin) and separates the double-stranded (ds)DNA. Forms a right-handed helical filament on oriC DNA; dsDNA binds to the exterior of the filament while single-stranded (ss)DNA is stabiized in the filament's interior. The ATP-DnaA-oriC complex binds and stabilizes one strand of the AT-rich DNA unwinding element (DUE), permitting loading of DNA polymerase. After initiation quickly degrades to an ADP-DnaA complex that is not apt for DNA replication. Binds acidic phospholipids.</text>
</comment>
<proteinExistence type="inferred from homology"/>
<evidence type="ECO:0000256" key="5">
    <source>
        <dbReference type="ARBA" id="ARBA00022840"/>
    </source>
</evidence>
<dbReference type="FunFam" id="3.40.50.300:FF:000668">
    <property type="entry name" value="Chromosomal replication initiator protein DnaA"/>
    <property type="match status" value="1"/>
</dbReference>
<dbReference type="Gene3D" id="3.30.300.180">
    <property type="match status" value="1"/>
</dbReference>
<evidence type="ECO:0000256" key="7">
    <source>
        <dbReference type="ARBA" id="ARBA00023125"/>
    </source>
</evidence>
<feature type="domain" description="AAA+ ATPase" evidence="13">
    <location>
        <begin position="205"/>
        <end position="334"/>
    </location>
</feature>
<dbReference type="GO" id="GO:0006270">
    <property type="term" value="P:DNA replication initiation"/>
    <property type="evidence" value="ECO:0007669"/>
    <property type="project" value="UniProtKB-UniRule"/>
</dbReference>
<evidence type="ECO:0000256" key="1">
    <source>
        <dbReference type="ARBA" id="ARBA00006583"/>
    </source>
</evidence>